<accession>A0ABR7LQ76</accession>
<keyword evidence="2" id="KW-1185">Reference proteome</keyword>
<dbReference type="EMBL" id="JABVEC010000010">
    <property type="protein sequence ID" value="MBC6466999.1"/>
    <property type="molecule type" value="Genomic_DNA"/>
</dbReference>
<evidence type="ECO:0008006" key="3">
    <source>
        <dbReference type="Google" id="ProtNLM"/>
    </source>
</evidence>
<protein>
    <recommendedName>
        <fullName evidence="3">Alpha/beta hydrolase</fullName>
    </recommendedName>
</protein>
<name>A0ABR7LQ76_9ACTN</name>
<dbReference type="Proteomes" id="UP000805614">
    <property type="component" value="Unassembled WGS sequence"/>
</dbReference>
<evidence type="ECO:0000313" key="2">
    <source>
        <dbReference type="Proteomes" id="UP000805614"/>
    </source>
</evidence>
<proteinExistence type="predicted"/>
<comment type="caution">
    <text evidence="1">The sequence shown here is derived from an EMBL/GenBank/DDBJ whole genome shotgun (WGS) entry which is preliminary data.</text>
</comment>
<reference evidence="1 2" key="1">
    <citation type="submission" date="2020-06" db="EMBL/GenBank/DDBJ databases">
        <title>Actinomadura xiongansis sp. nov., isolated from soil of Baiyangdian.</title>
        <authorList>
            <person name="Zhang X."/>
        </authorList>
    </citation>
    <scope>NUCLEOTIDE SEQUENCE [LARGE SCALE GENOMIC DNA]</scope>
    <source>
        <strain evidence="1 2">HBUM206468</strain>
    </source>
</reference>
<gene>
    <name evidence="1" type="ORF">HKK74_16025</name>
</gene>
<evidence type="ECO:0000313" key="1">
    <source>
        <dbReference type="EMBL" id="MBC6466999.1"/>
    </source>
</evidence>
<dbReference type="RefSeq" id="WP_187243992.1">
    <property type="nucleotide sequence ID" value="NZ_BAAAOK010000027.1"/>
</dbReference>
<sequence length="58" mass="6064">MSSVALPHDTLGSGAHRVMALHGWFGDRTSFRAIQPYLDGDTFTESISSSGGGPLVTA</sequence>
<organism evidence="1 2">
    <name type="scientific">Actinomadura alba</name>
    <dbReference type="NCBI Taxonomy" id="406431"/>
    <lineage>
        <taxon>Bacteria</taxon>
        <taxon>Bacillati</taxon>
        <taxon>Actinomycetota</taxon>
        <taxon>Actinomycetes</taxon>
        <taxon>Streptosporangiales</taxon>
        <taxon>Thermomonosporaceae</taxon>
        <taxon>Actinomadura</taxon>
    </lineage>
</organism>